<evidence type="ECO:0000256" key="11">
    <source>
        <dbReference type="ARBA" id="ARBA00025592"/>
    </source>
</evidence>
<dbReference type="UniPathway" id="UPA00035">
    <property type="reaction ID" value="UER00042"/>
</dbReference>
<dbReference type="AlphaFoldDB" id="A0A376MHH9"/>
<evidence type="ECO:0000256" key="6">
    <source>
        <dbReference type="ARBA" id="ARBA00022272"/>
    </source>
</evidence>
<comment type="similarity">
    <text evidence="12">Belongs to the TrpF family.</text>
</comment>
<dbReference type="InterPro" id="IPR044643">
    <property type="entry name" value="TrpF_fam"/>
</dbReference>
<evidence type="ECO:0000256" key="3">
    <source>
        <dbReference type="ARBA" id="ARBA00007902"/>
    </source>
</evidence>
<keyword evidence="14" id="KW-0456">Lyase</keyword>
<dbReference type="Gene3D" id="3.20.20.70">
    <property type="entry name" value="Aldolase class I"/>
    <property type="match status" value="1"/>
</dbReference>
<accession>A0A376MHH9</accession>
<evidence type="ECO:0000256" key="1">
    <source>
        <dbReference type="ARBA" id="ARBA00001164"/>
    </source>
</evidence>
<comment type="function">
    <text evidence="11">Bifunctional enzyme that catalyzes two sequential steps of tryptophan biosynthetic pathway. The first reaction is catalyzed by the isomerase, coded by the TrpF domain; the second reaction is catalyzed by the synthase, coded by the TrpC domain.</text>
</comment>
<evidence type="ECO:0000256" key="10">
    <source>
        <dbReference type="ARBA" id="ARBA00023235"/>
    </source>
</evidence>
<keyword evidence="7 12" id="KW-0028">Amino-acid biosynthesis</keyword>
<dbReference type="PANTHER" id="PTHR42894:SF1">
    <property type="entry name" value="N-(5'-PHOSPHORIBOSYL)ANTHRANILATE ISOMERASE"/>
    <property type="match status" value="1"/>
</dbReference>
<name>A0A376MHH9_ECOLX</name>
<keyword evidence="10 12" id="KW-0413">Isomerase</keyword>
<evidence type="ECO:0000313" key="15">
    <source>
        <dbReference type="Proteomes" id="UP000254647"/>
    </source>
</evidence>
<keyword evidence="8 12" id="KW-0822">Tryptophan biosynthesis</keyword>
<evidence type="ECO:0000256" key="7">
    <source>
        <dbReference type="ARBA" id="ARBA00022605"/>
    </source>
</evidence>
<proteinExistence type="inferred from homology"/>
<evidence type="ECO:0000256" key="4">
    <source>
        <dbReference type="ARBA" id="ARBA00009847"/>
    </source>
</evidence>
<evidence type="ECO:0000256" key="8">
    <source>
        <dbReference type="ARBA" id="ARBA00022822"/>
    </source>
</evidence>
<dbReference type="Pfam" id="PF00697">
    <property type="entry name" value="PRAI"/>
    <property type="match status" value="1"/>
</dbReference>
<comment type="similarity">
    <text evidence="4">In the C-terminal section; belongs to the TrpF family.</text>
</comment>
<dbReference type="FunFam" id="3.20.20.70:FF:000165">
    <property type="entry name" value="Multifunctional fusion protein"/>
    <property type="match status" value="1"/>
</dbReference>
<evidence type="ECO:0000259" key="13">
    <source>
        <dbReference type="Pfam" id="PF00697"/>
    </source>
</evidence>
<protein>
    <recommendedName>
        <fullName evidence="6 12">N-(5'-phosphoribosyl)anthranilate isomerase</fullName>
        <shortName evidence="12">PRAI</shortName>
        <ecNumber evidence="5 12">5.3.1.24</ecNumber>
    </recommendedName>
</protein>
<evidence type="ECO:0000256" key="5">
    <source>
        <dbReference type="ARBA" id="ARBA00012572"/>
    </source>
</evidence>
<dbReference type="InterPro" id="IPR001240">
    <property type="entry name" value="PRAI_dom"/>
</dbReference>
<organism evidence="14 15">
    <name type="scientific">Escherichia coli</name>
    <dbReference type="NCBI Taxonomy" id="562"/>
    <lineage>
        <taxon>Bacteria</taxon>
        <taxon>Pseudomonadati</taxon>
        <taxon>Pseudomonadota</taxon>
        <taxon>Gammaproteobacteria</taxon>
        <taxon>Enterobacterales</taxon>
        <taxon>Enterobacteriaceae</taxon>
        <taxon>Escherichia</taxon>
    </lineage>
</organism>
<keyword evidence="9 12" id="KW-0057">Aromatic amino acid biosynthesis</keyword>
<dbReference type="EC" id="5.3.1.24" evidence="5 12"/>
<evidence type="ECO:0000313" key="14">
    <source>
        <dbReference type="EMBL" id="STG16644.1"/>
    </source>
</evidence>
<comment type="similarity">
    <text evidence="3">In the N-terminal section; belongs to the TrpC family.</text>
</comment>
<dbReference type="SUPFAM" id="SSF51366">
    <property type="entry name" value="Ribulose-phoshate binding barrel"/>
    <property type="match status" value="1"/>
</dbReference>
<dbReference type="GO" id="GO:0000162">
    <property type="term" value="P:L-tryptophan biosynthetic process"/>
    <property type="evidence" value="ECO:0007669"/>
    <property type="project" value="UniProtKB-UniRule"/>
</dbReference>
<dbReference type="InterPro" id="IPR011060">
    <property type="entry name" value="RibuloseP-bd_barrel"/>
</dbReference>
<dbReference type="InterPro" id="IPR013785">
    <property type="entry name" value="Aldolase_TIM"/>
</dbReference>
<evidence type="ECO:0000256" key="12">
    <source>
        <dbReference type="HAMAP-Rule" id="MF_00135"/>
    </source>
</evidence>
<feature type="domain" description="N-(5'phosphoribosyl) anthranilate isomerase (PRAI)" evidence="13">
    <location>
        <begin position="35"/>
        <end position="183"/>
    </location>
</feature>
<dbReference type="Proteomes" id="UP000254647">
    <property type="component" value="Unassembled WGS sequence"/>
</dbReference>
<dbReference type="GO" id="GO:0004640">
    <property type="term" value="F:phosphoribosylanthranilate isomerase activity"/>
    <property type="evidence" value="ECO:0007669"/>
    <property type="project" value="UniProtKB-UniRule"/>
</dbReference>
<dbReference type="PANTHER" id="PTHR42894">
    <property type="entry name" value="N-(5'-PHOSPHORIBOSYL)ANTHRANILATE ISOMERASE"/>
    <property type="match status" value="1"/>
</dbReference>
<evidence type="ECO:0000256" key="2">
    <source>
        <dbReference type="ARBA" id="ARBA00004664"/>
    </source>
</evidence>
<comment type="catalytic activity">
    <reaction evidence="1 12">
        <text>N-(5-phospho-beta-D-ribosyl)anthranilate = 1-(2-carboxyphenylamino)-1-deoxy-D-ribulose 5-phosphate</text>
        <dbReference type="Rhea" id="RHEA:21540"/>
        <dbReference type="ChEBI" id="CHEBI:18277"/>
        <dbReference type="ChEBI" id="CHEBI:58613"/>
        <dbReference type="EC" id="5.3.1.24"/>
    </reaction>
</comment>
<dbReference type="HAMAP" id="MF_00135">
    <property type="entry name" value="PRAI"/>
    <property type="match status" value="1"/>
</dbReference>
<reference evidence="14 15" key="1">
    <citation type="submission" date="2018-06" db="EMBL/GenBank/DDBJ databases">
        <authorList>
            <consortium name="Pathogen Informatics"/>
            <person name="Doyle S."/>
        </authorList>
    </citation>
    <scope>NUCLEOTIDE SEQUENCE [LARGE SCALE GENOMIC DNA]</scope>
    <source>
        <strain evidence="14 15">NCTC10767</strain>
    </source>
</reference>
<sequence length="184" mass="19966">MRELSHFTNGFLIGSALMAHDDLNAAVRRVLLGENKVCGLTREQDAKAAYDAGAIYGGLIFVATSPRCVNVEQAQEVMAAAPLQYVGVFRNHDIADVVDKAKVLSLAAVQLHGNEDQLYIDTLREALPAHVAIWKALSVGETLPARDFQHIDKYVFDNGQGGSGQRFDWSLLNGRLATFLLAGA</sequence>
<dbReference type="EMBL" id="UFXW01000008">
    <property type="protein sequence ID" value="STG16644.1"/>
    <property type="molecule type" value="Genomic_DNA"/>
</dbReference>
<comment type="pathway">
    <text evidence="2 12">Amino-acid biosynthesis; L-tryptophan biosynthesis; L-tryptophan from chorismate: step 3/5.</text>
</comment>
<gene>
    <name evidence="14" type="primary">trpC_2</name>
    <name evidence="12" type="synonym">trpF</name>
    <name evidence="14" type="ORF">NCTC10767_05949</name>
</gene>
<dbReference type="CDD" id="cd00405">
    <property type="entry name" value="PRAI"/>
    <property type="match status" value="1"/>
</dbReference>
<dbReference type="GO" id="GO:0016829">
    <property type="term" value="F:lyase activity"/>
    <property type="evidence" value="ECO:0007669"/>
    <property type="project" value="UniProtKB-KW"/>
</dbReference>
<evidence type="ECO:0000256" key="9">
    <source>
        <dbReference type="ARBA" id="ARBA00023141"/>
    </source>
</evidence>